<dbReference type="AlphaFoldDB" id="A0A096PCU7"/>
<feature type="region of interest" description="Disordered" evidence="2">
    <location>
        <begin position="216"/>
        <end position="235"/>
    </location>
</feature>
<gene>
    <name evidence="3" type="ORF">BN848_0073370</name>
</gene>
<protein>
    <submittedName>
        <fullName evidence="3">WGS project CBME000000000 data, contig CS3487_c001135</fullName>
    </submittedName>
</protein>
<evidence type="ECO:0000256" key="2">
    <source>
        <dbReference type="SAM" id="MobiDB-lite"/>
    </source>
</evidence>
<evidence type="ECO:0000313" key="3">
    <source>
        <dbReference type="EMBL" id="CEG02885.1"/>
    </source>
</evidence>
<feature type="compositionally biased region" description="Basic and acidic residues" evidence="2">
    <location>
        <begin position="220"/>
        <end position="235"/>
    </location>
</feature>
<feature type="coiled-coil region" evidence="1">
    <location>
        <begin position="323"/>
        <end position="371"/>
    </location>
</feature>
<accession>A0A096PCU7</accession>
<name>A0A096PCU7_FUSPS</name>
<keyword evidence="1" id="KW-0175">Coiled coil</keyword>
<sequence>MQQARPSVYGPFAFDDDVQTDYDDTNKTLDQLKSLMVSVRQDVVHSTDGSDAATNSGFDPEDRTKIQGLIKKVDVIKGMTNCFEDDVKAAIATYDRLASNVTDLWSTADQETRQKAAHRVLRLLMYSPAKLKILLSRLGIEIPDELDNAMYKALGQMTDSQTDLLVGGPSQNEELIALRKDAETLRSNLKKSETTAEALQKSLAAKESELGTLQKTCSAKARDAHEASRLSNRARRELEKANDKIAKCEVDLETQQRDFYRDRERFQSEITQLHQQLSDKEQARVKLEAERNAMLSENTRLTADLASAQTSSRRQVTAWQDEKRILRGDVEEWKQKARDLEVQKEEVEQNLKDARVDVRGKQSRLKETEIQLEARGALEQSRDQLQEELKIKVLELQKKDEVIQSKTQELRERSETGDKMIKLQAQQATLLLNHLSLGVESQNWGAMMKKVLADSQLARPRTHWRPWDIASSCSTDASLQICHHDQSVNIIALDVLAMLDAKSSSTEQLLSYLQALQEGLSSSLQIVKSIFQLLPSCFVNAASDPRLHIMHLVAMFQIIKSLTPLQGHGLFIVQAIDKVNARVGHLVRALEAYDQDPTSEFQLAESIVYPELALFS</sequence>
<dbReference type="EMBL" id="CBME010001129">
    <property type="protein sequence ID" value="CEG02885.1"/>
    <property type="molecule type" value="Genomic_DNA"/>
</dbReference>
<dbReference type="SUPFAM" id="SSF103657">
    <property type="entry name" value="BAR/IMD domain-like"/>
    <property type="match status" value="1"/>
</dbReference>
<comment type="caution">
    <text evidence="3">The sequence shown here is derived from an EMBL/GenBank/DDBJ whole genome shotgun (WGS) entry which is preliminary data.</text>
</comment>
<reference evidence="3" key="1">
    <citation type="submission" date="2013-05" db="EMBL/GenBank/DDBJ databases">
        <title>Draft genome sequences of six wheat associated Fusarium spp. isolates.</title>
        <authorList>
            <person name="Moolhuijzen P.M."/>
            <person name="Manners J.M."/>
            <person name="Wilcox S."/>
            <person name="Bellgard M.I."/>
            <person name="Gardiner D.M."/>
        </authorList>
    </citation>
    <scope>NUCLEOTIDE SEQUENCE</scope>
    <source>
        <strain evidence="3">CS3487</strain>
        <strain evidence="3">CS3487</strain>
    </source>
</reference>
<evidence type="ECO:0000256" key="1">
    <source>
        <dbReference type="SAM" id="Coils"/>
    </source>
</evidence>
<organism evidence="3">
    <name type="scientific">Fusarium pseudograminearum CS3487</name>
    <dbReference type="NCBI Taxonomy" id="1318458"/>
    <lineage>
        <taxon>Eukaryota</taxon>
        <taxon>Fungi</taxon>
        <taxon>Dikarya</taxon>
        <taxon>Ascomycota</taxon>
        <taxon>Pezizomycotina</taxon>
        <taxon>Sordariomycetes</taxon>
        <taxon>Hypocreomycetidae</taxon>
        <taxon>Hypocreales</taxon>
        <taxon>Nectriaceae</taxon>
        <taxon>Fusarium</taxon>
    </lineage>
</organism>
<dbReference type="InterPro" id="IPR027267">
    <property type="entry name" value="AH/BAR_dom_sf"/>
</dbReference>
<proteinExistence type="predicted"/>